<evidence type="ECO:0000256" key="1">
    <source>
        <dbReference type="SAM" id="SignalP"/>
    </source>
</evidence>
<dbReference type="PANTHER" id="PTHR43031">
    <property type="entry name" value="FAD-DEPENDENT OXIDOREDUCTASE"/>
    <property type="match status" value="1"/>
</dbReference>
<dbReference type="InterPro" id="IPR050229">
    <property type="entry name" value="GlpE_sulfurtransferase"/>
</dbReference>
<sequence>MKHAVLLALSVATFGLSACSFNATAQNPTTTTAISQPPAKALGVWIDVRSAEEYADGHLQGALNITPDQIASRIEAIEPNKNAPINLYCRSGRRAEVARKTLLEMGYTNVVNHGGYQDLYEKGYR</sequence>
<evidence type="ECO:0000313" key="5">
    <source>
        <dbReference type="Proteomes" id="UP000078228"/>
    </source>
</evidence>
<evidence type="ECO:0000313" key="4">
    <source>
        <dbReference type="EMBL" id="OAV25920.1"/>
    </source>
</evidence>
<keyword evidence="5" id="KW-1185">Reference proteome</keyword>
<dbReference type="SMART" id="SM00450">
    <property type="entry name" value="RHOD"/>
    <property type="match status" value="1"/>
</dbReference>
<dbReference type="EMBL" id="LXHC01000004">
    <property type="protein sequence ID" value="OAU97975.1"/>
    <property type="molecule type" value="Genomic_DNA"/>
</dbReference>
<feature type="signal peptide" evidence="1">
    <location>
        <begin position="1"/>
        <end position="25"/>
    </location>
</feature>
<dbReference type="RefSeq" id="WP_064603044.1">
    <property type="nucleotide sequence ID" value="NZ_JAABLD010000005.1"/>
</dbReference>
<dbReference type="PANTHER" id="PTHR43031:SF18">
    <property type="entry name" value="RHODANESE-RELATED SULFURTRANSFERASES"/>
    <property type="match status" value="1"/>
</dbReference>
<comment type="caution">
    <text evidence="3">The sequence shown here is derived from an EMBL/GenBank/DDBJ whole genome shotgun (WGS) entry which is preliminary data.</text>
</comment>
<reference evidence="5 6" key="1">
    <citation type="journal article" date="2016" name="Genome Biol. Evol.">
        <title>Comparative Genomic Analyses of the Moraxella catarrhalis Serosensitive and Seroresistant Lineages Demonstrate Their Independent Evolution.</title>
        <authorList>
            <person name="Earl J.P."/>
            <person name="de Vries S.P."/>
            <person name="Ahmed A."/>
            <person name="Powell E."/>
            <person name="Schultz M.P."/>
            <person name="Hermans P.W."/>
            <person name="Hill D.J."/>
            <person name="Zhou Z."/>
            <person name="Constantinidou C.I."/>
            <person name="Hu F.Z."/>
            <person name="Bootsma H.J."/>
            <person name="Ehrlich G.D."/>
        </authorList>
    </citation>
    <scope>NUCLEOTIDE SEQUENCE [LARGE SCALE GENOMIC DNA]</scope>
    <source>
        <strain evidence="4 6">F23</strain>
        <strain evidence="3 5">Z7542</strain>
    </source>
</reference>
<evidence type="ECO:0000313" key="6">
    <source>
        <dbReference type="Proteomes" id="UP000078295"/>
    </source>
</evidence>
<accession>A0A198UNS0</accession>
<dbReference type="Pfam" id="PF00581">
    <property type="entry name" value="Rhodanese"/>
    <property type="match status" value="1"/>
</dbReference>
<proteinExistence type="predicted"/>
<dbReference type="AlphaFoldDB" id="A0A198UNS0"/>
<evidence type="ECO:0000259" key="2">
    <source>
        <dbReference type="PROSITE" id="PS50206"/>
    </source>
</evidence>
<dbReference type="eggNOG" id="COG0607">
    <property type="taxonomic scope" value="Bacteria"/>
</dbReference>
<dbReference type="SUPFAM" id="SSF52821">
    <property type="entry name" value="Rhodanese/Cell cycle control phosphatase"/>
    <property type="match status" value="1"/>
</dbReference>
<name>A0A198UNS0_MORCA</name>
<evidence type="ECO:0000313" key="3">
    <source>
        <dbReference type="EMBL" id="OAU97975.1"/>
    </source>
</evidence>
<organism evidence="3 5">
    <name type="scientific">Moraxella catarrhalis</name>
    <name type="common">Branhamella catarrhalis</name>
    <dbReference type="NCBI Taxonomy" id="480"/>
    <lineage>
        <taxon>Bacteria</taxon>
        <taxon>Pseudomonadati</taxon>
        <taxon>Pseudomonadota</taxon>
        <taxon>Gammaproteobacteria</taxon>
        <taxon>Moraxellales</taxon>
        <taxon>Moraxellaceae</taxon>
        <taxon>Moraxella</taxon>
    </lineage>
</organism>
<dbReference type="PATRIC" id="fig|480.226.peg.1836"/>
<feature type="domain" description="Rhodanese" evidence="2">
    <location>
        <begin position="44"/>
        <end position="124"/>
    </location>
</feature>
<dbReference type="Proteomes" id="UP000078228">
    <property type="component" value="Unassembled WGS sequence"/>
</dbReference>
<dbReference type="CDD" id="cd00158">
    <property type="entry name" value="RHOD"/>
    <property type="match status" value="1"/>
</dbReference>
<dbReference type="PROSITE" id="PS51257">
    <property type="entry name" value="PROKAR_LIPOPROTEIN"/>
    <property type="match status" value="1"/>
</dbReference>
<dbReference type="EMBL" id="LXHQ01000026">
    <property type="protein sequence ID" value="OAV25920.1"/>
    <property type="molecule type" value="Genomic_DNA"/>
</dbReference>
<feature type="chain" id="PRO_5008279804" evidence="1">
    <location>
        <begin position="26"/>
        <end position="125"/>
    </location>
</feature>
<gene>
    <name evidence="4" type="ORF">AO370_0841</name>
    <name evidence="3" type="ORF">AO384_0222</name>
</gene>
<dbReference type="OrthoDB" id="9789585at2"/>
<keyword evidence="1" id="KW-0732">Signal</keyword>
<dbReference type="InterPro" id="IPR001763">
    <property type="entry name" value="Rhodanese-like_dom"/>
</dbReference>
<dbReference type="Proteomes" id="UP000078295">
    <property type="component" value="Unassembled WGS sequence"/>
</dbReference>
<dbReference type="InterPro" id="IPR036873">
    <property type="entry name" value="Rhodanese-like_dom_sf"/>
</dbReference>
<dbReference type="PROSITE" id="PS50206">
    <property type="entry name" value="RHODANESE_3"/>
    <property type="match status" value="1"/>
</dbReference>
<dbReference type="Gene3D" id="3.40.250.10">
    <property type="entry name" value="Rhodanese-like domain"/>
    <property type="match status" value="1"/>
</dbReference>
<protein>
    <submittedName>
        <fullName evidence="3">Phage shock protein E</fullName>
    </submittedName>
</protein>